<organism evidence="1 2">
    <name type="scientific">Candidatus Epulonipiscium fishelsonii</name>
    <dbReference type="NCBI Taxonomy" id="77094"/>
    <lineage>
        <taxon>Bacteria</taxon>
        <taxon>Bacillati</taxon>
        <taxon>Bacillota</taxon>
        <taxon>Clostridia</taxon>
        <taxon>Lachnospirales</taxon>
        <taxon>Lachnospiraceae</taxon>
        <taxon>Candidatus Epulonipiscium</taxon>
    </lineage>
</organism>
<keyword evidence="2" id="KW-1185">Reference proteome</keyword>
<evidence type="ECO:0000313" key="2">
    <source>
        <dbReference type="Proteomes" id="UP000188605"/>
    </source>
</evidence>
<dbReference type="EMBL" id="LJDB01000029">
    <property type="protein sequence ID" value="ONI41753.1"/>
    <property type="molecule type" value="Genomic_DNA"/>
</dbReference>
<sequence>MRSIVLMYDSLVKNLLEPYGCEWTKTPNFQRLAEKTIKFENCYVGSLPCMPARREMHTGRYNFFTRSWGPLEPYDHSLPEILGKNGIHTHLISDHYHYWEEGGANYHTKFNTWEIVRGQEGDKWKAQLEEPPIPEKVLKRPTHRWRQDWVNRGYLDTEEKQSQVTTINLGLEFLQKNVAYDNWMLQIECFDPHEPFYTQQSYKNLYEHVYDGPFCDWPPYRQIQDSDPEDIKEHLRCEYAALLTMCDKYLGKILDFMDQNDMWKDTMLIVNTDHGFMLGEHEWLGKNVGPTYNEIANTPLFIWNPKVNKKNESRTSLVQTIDIAPTLYSFFDISIPETVLGKDLTPVLENDAKLRDAIVYGSHAGNINCTDGKYIYMRAPDPNNDEVYNYTLLCTHMMQSFVKEEINNSEFVGPLGFTNGYKVLKVKKIKPKNQSGQMNLGDFLFNLDQDPQMNKNIIGTNKEETTIKQMKKYIVDIMEQNDVPQEVYTRYNL</sequence>
<dbReference type="Proteomes" id="UP000188605">
    <property type="component" value="Unassembled WGS sequence"/>
</dbReference>
<name>A0ACC8XET1_9FIRM</name>
<gene>
    <name evidence="1" type="ORF">AN396_03215</name>
</gene>
<evidence type="ECO:0000313" key="1">
    <source>
        <dbReference type="EMBL" id="ONI41753.1"/>
    </source>
</evidence>
<comment type="caution">
    <text evidence="1">The sequence shown here is derived from an EMBL/GenBank/DDBJ whole genome shotgun (WGS) entry which is preliminary data.</text>
</comment>
<accession>A0ACC8XET1</accession>
<reference evidence="1" key="1">
    <citation type="submission" date="2016-08" db="EMBL/GenBank/DDBJ databases">
        <authorList>
            <person name="Ngugi D.K."/>
            <person name="Miyake S."/>
            <person name="Stingl U."/>
        </authorList>
    </citation>
    <scope>NUCLEOTIDE SEQUENCE</scope>
    <source>
        <strain evidence="1">SCG-B11WGA-EpuloA1</strain>
    </source>
</reference>
<proteinExistence type="predicted"/>
<protein>
    <submittedName>
        <fullName evidence="1">Sulfatase</fullName>
    </submittedName>
</protein>